<dbReference type="Pfam" id="PF00528">
    <property type="entry name" value="BPD_transp_1"/>
    <property type="match status" value="1"/>
</dbReference>
<dbReference type="InterPro" id="IPR000515">
    <property type="entry name" value="MetI-like"/>
</dbReference>
<sequence length="561" mass="59973">MLKYAPGLTVVLMVGPLLAGLLGTVLPAFGYLPALGGGQASLAAWRALFAQPGLLISVRLSATTGLLATAISFGVVMLFCAAWQGTRAFDLMQRVLAPILSVPHAAAAFGIAFLIAPSGWIVRVFAALGGWDRPADIVTVQDGWGLALVAGLVAKEVPFLFLMTLGALPQADGERTRHVALTLGYGRVAGWFKTVLPRIYPQIKLPVFAVLAYSASVVDVAMILAPTTPAPLAVRILHWLSDPDLSMRFMASAAALVQLGVVVGLIALWWGFEKLVARFGRGWAEAGGRYRCEGSVRALGAVAALIAAGMVLLGIAGLAVWSIAGFWRFPDMLPGQWSVKLWLRELPALGDDVINTVVIGGAAVVLAIILVVACLEREQRNAATSRPGRGALWLIYVPLLMPQISFMFGLQVFFTFLGLERTLVSVVLAHLVFVLPYVFLSLADPFRALDPRYRQTALCLGASPDRVFWRVILPLLTRPVLAAIAVGFAVSVGQYLPTLLIGAGRFATLTTDAVALAAGNDRRMIGIYGVLQTVLPFVGFGIAMLVPAILFCRRRGMRRDI</sequence>
<evidence type="ECO:0000256" key="7">
    <source>
        <dbReference type="RuleBase" id="RU363032"/>
    </source>
</evidence>
<evidence type="ECO:0000256" key="2">
    <source>
        <dbReference type="ARBA" id="ARBA00022448"/>
    </source>
</evidence>
<feature type="transmembrane region" description="Helical" evidence="7">
    <location>
        <begin position="54"/>
        <end position="83"/>
    </location>
</feature>
<dbReference type="SUPFAM" id="SSF161098">
    <property type="entry name" value="MetI-like"/>
    <property type="match status" value="2"/>
</dbReference>
<dbReference type="AlphaFoldDB" id="A0A1Y2L368"/>
<dbReference type="InterPro" id="IPR035906">
    <property type="entry name" value="MetI-like_sf"/>
</dbReference>
<feature type="transmembrane region" description="Helical" evidence="7">
    <location>
        <begin position="143"/>
        <end position="168"/>
    </location>
</feature>
<dbReference type="PROSITE" id="PS50928">
    <property type="entry name" value="ABC_TM1"/>
    <property type="match status" value="2"/>
</dbReference>
<dbReference type="GO" id="GO:0055085">
    <property type="term" value="P:transmembrane transport"/>
    <property type="evidence" value="ECO:0007669"/>
    <property type="project" value="InterPro"/>
</dbReference>
<gene>
    <name evidence="9" type="ORF">TMES_06720</name>
</gene>
<organism evidence="9 10">
    <name type="scientific">Thalassospira mesophila</name>
    <dbReference type="NCBI Taxonomy" id="1293891"/>
    <lineage>
        <taxon>Bacteria</taxon>
        <taxon>Pseudomonadati</taxon>
        <taxon>Pseudomonadota</taxon>
        <taxon>Alphaproteobacteria</taxon>
        <taxon>Rhodospirillales</taxon>
        <taxon>Thalassospiraceae</taxon>
        <taxon>Thalassospira</taxon>
    </lineage>
</organism>
<feature type="transmembrane region" description="Helical" evidence="7">
    <location>
        <begin position="245"/>
        <end position="272"/>
    </location>
</feature>
<evidence type="ECO:0000259" key="8">
    <source>
        <dbReference type="PROSITE" id="PS50928"/>
    </source>
</evidence>
<dbReference type="CDD" id="cd06261">
    <property type="entry name" value="TM_PBP2"/>
    <property type="match status" value="1"/>
</dbReference>
<dbReference type="Gene3D" id="1.10.3720.10">
    <property type="entry name" value="MetI-like"/>
    <property type="match status" value="2"/>
</dbReference>
<dbReference type="Proteomes" id="UP000193391">
    <property type="component" value="Unassembled WGS sequence"/>
</dbReference>
<name>A0A1Y2L368_9PROT</name>
<dbReference type="PANTHER" id="PTHR30183">
    <property type="entry name" value="MOLYBDENUM TRANSPORT SYSTEM PERMEASE PROTEIN MODB"/>
    <property type="match status" value="1"/>
</dbReference>
<dbReference type="STRING" id="1293891.TMES_06720"/>
<comment type="similarity">
    <text evidence="7">Belongs to the binding-protein-dependent transport system permease family.</text>
</comment>
<evidence type="ECO:0000256" key="1">
    <source>
        <dbReference type="ARBA" id="ARBA00004651"/>
    </source>
</evidence>
<accession>A0A1Y2L368</accession>
<feature type="transmembrane region" description="Helical" evidence="7">
    <location>
        <begin position="423"/>
        <end position="446"/>
    </location>
</feature>
<keyword evidence="2 7" id="KW-0813">Transport</keyword>
<keyword evidence="5 7" id="KW-1133">Transmembrane helix</keyword>
<evidence type="ECO:0000313" key="9">
    <source>
        <dbReference type="EMBL" id="OSQ39916.1"/>
    </source>
</evidence>
<feature type="domain" description="ABC transmembrane type-1" evidence="8">
    <location>
        <begin position="353"/>
        <end position="546"/>
    </location>
</feature>
<feature type="transmembrane region" description="Helical" evidence="7">
    <location>
        <begin position="95"/>
        <end position="123"/>
    </location>
</feature>
<feature type="domain" description="ABC transmembrane type-1" evidence="8">
    <location>
        <begin position="54"/>
        <end position="267"/>
    </location>
</feature>
<proteinExistence type="inferred from homology"/>
<feature type="transmembrane region" description="Helical" evidence="7">
    <location>
        <begin position="393"/>
        <end position="417"/>
    </location>
</feature>
<feature type="transmembrane region" description="Helical" evidence="7">
    <location>
        <begin position="7"/>
        <end position="34"/>
    </location>
</feature>
<comment type="caution">
    <text evidence="9">The sequence shown here is derived from an EMBL/GenBank/DDBJ whole genome shotgun (WGS) entry which is preliminary data.</text>
</comment>
<evidence type="ECO:0000256" key="5">
    <source>
        <dbReference type="ARBA" id="ARBA00022989"/>
    </source>
</evidence>
<dbReference type="PANTHER" id="PTHR30183:SF6">
    <property type="entry name" value="INNER MEMBRANE ABC TRANSPORTER PERMEASE PROTEIN YNJC"/>
    <property type="match status" value="1"/>
</dbReference>
<feature type="transmembrane region" description="Helical" evidence="7">
    <location>
        <begin position="467"/>
        <end position="490"/>
    </location>
</feature>
<protein>
    <submittedName>
        <fullName evidence="9">ABC transporter permease</fullName>
    </submittedName>
</protein>
<feature type="transmembrane region" description="Helical" evidence="7">
    <location>
        <begin position="298"/>
        <end position="324"/>
    </location>
</feature>
<evidence type="ECO:0000256" key="4">
    <source>
        <dbReference type="ARBA" id="ARBA00022692"/>
    </source>
</evidence>
<dbReference type="GO" id="GO:0005886">
    <property type="term" value="C:plasma membrane"/>
    <property type="evidence" value="ECO:0007669"/>
    <property type="project" value="UniProtKB-SubCell"/>
</dbReference>
<feature type="transmembrane region" description="Helical" evidence="7">
    <location>
        <begin position="525"/>
        <end position="552"/>
    </location>
</feature>
<reference evidence="9 10" key="1">
    <citation type="submission" date="2014-03" db="EMBL/GenBank/DDBJ databases">
        <title>The draft genome sequence of Thalassospira mesophila JCM 18969.</title>
        <authorList>
            <person name="Lai Q."/>
            <person name="Shao Z."/>
        </authorList>
    </citation>
    <scope>NUCLEOTIDE SEQUENCE [LARGE SCALE GENOMIC DNA]</scope>
    <source>
        <strain evidence="9 10">JCM 18969</strain>
    </source>
</reference>
<evidence type="ECO:0000256" key="6">
    <source>
        <dbReference type="ARBA" id="ARBA00023136"/>
    </source>
</evidence>
<keyword evidence="4 7" id="KW-0812">Transmembrane</keyword>
<keyword evidence="3" id="KW-1003">Cell membrane</keyword>
<dbReference type="OrthoDB" id="7852521at2"/>
<keyword evidence="6 7" id="KW-0472">Membrane</keyword>
<evidence type="ECO:0000313" key="10">
    <source>
        <dbReference type="Proteomes" id="UP000193391"/>
    </source>
</evidence>
<comment type="subcellular location">
    <subcellularLocation>
        <location evidence="1 7">Cell membrane</location>
        <topology evidence="1 7">Multi-pass membrane protein</topology>
    </subcellularLocation>
</comment>
<dbReference type="EMBL" id="JFKA01000002">
    <property type="protein sequence ID" value="OSQ39916.1"/>
    <property type="molecule type" value="Genomic_DNA"/>
</dbReference>
<feature type="transmembrane region" description="Helical" evidence="7">
    <location>
        <begin position="353"/>
        <end position="373"/>
    </location>
</feature>
<keyword evidence="10" id="KW-1185">Reference proteome</keyword>
<feature type="transmembrane region" description="Helical" evidence="7">
    <location>
        <begin position="205"/>
        <end position="225"/>
    </location>
</feature>
<evidence type="ECO:0000256" key="3">
    <source>
        <dbReference type="ARBA" id="ARBA00022475"/>
    </source>
</evidence>